<proteinExistence type="predicted"/>
<feature type="non-terminal residue" evidence="1">
    <location>
        <position position="1"/>
    </location>
</feature>
<dbReference type="Proteomes" id="UP000054560">
    <property type="component" value="Unassembled WGS sequence"/>
</dbReference>
<evidence type="ECO:0000313" key="2">
    <source>
        <dbReference type="Proteomes" id="UP000054560"/>
    </source>
</evidence>
<keyword evidence="2" id="KW-1185">Reference proteome</keyword>
<dbReference type="AlphaFoldDB" id="A0A0L0EZL3"/>
<evidence type="ECO:0000313" key="1">
    <source>
        <dbReference type="EMBL" id="KNC69283.1"/>
    </source>
</evidence>
<accession>A0A0L0EZL3</accession>
<dbReference type="STRING" id="667725.A0A0L0EZL3"/>
<dbReference type="GeneID" id="25918712"/>
<protein>
    <submittedName>
        <fullName evidence="1">Uncharacterized protein</fullName>
    </submittedName>
</protein>
<dbReference type="Gene3D" id="3.30.450.40">
    <property type="match status" value="1"/>
</dbReference>
<sequence>CNAANLSALMWSCLKHRTDDRAAVNWVGFYFMRNGGLVLGPFQGLIACTRIKIGKGVCGTSVAEKKSM</sequence>
<dbReference type="EMBL" id="KQ256159">
    <property type="protein sequence ID" value="KNC69283.1"/>
    <property type="molecule type" value="Genomic_DNA"/>
</dbReference>
<organism evidence="1 2">
    <name type="scientific">Sphaeroforma arctica JP610</name>
    <dbReference type="NCBI Taxonomy" id="667725"/>
    <lineage>
        <taxon>Eukaryota</taxon>
        <taxon>Ichthyosporea</taxon>
        <taxon>Ichthyophonida</taxon>
        <taxon>Sphaeroforma</taxon>
    </lineage>
</organism>
<name>A0A0L0EZL3_9EUKA</name>
<feature type="non-terminal residue" evidence="1">
    <location>
        <position position="68"/>
    </location>
</feature>
<gene>
    <name evidence="1" type="ORF">SARC_18208</name>
</gene>
<dbReference type="SUPFAM" id="SSF55781">
    <property type="entry name" value="GAF domain-like"/>
    <property type="match status" value="1"/>
</dbReference>
<dbReference type="OrthoDB" id="15735at2759"/>
<dbReference type="InterPro" id="IPR029016">
    <property type="entry name" value="GAF-like_dom_sf"/>
</dbReference>
<reference evidence="1 2" key="1">
    <citation type="submission" date="2011-02" db="EMBL/GenBank/DDBJ databases">
        <title>The Genome Sequence of Sphaeroforma arctica JP610.</title>
        <authorList>
            <consortium name="The Broad Institute Genome Sequencing Platform"/>
            <person name="Russ C."/>
            <person name="Cuomo C."/>
            <person name="Young S.K."/>
            <person name="Zeng Q."/>
            <person name="Gargeya S."/>
            <person name="Alvarado L."/>
            <person name="Berlin A."/>
            <person name="Chapman S.B."/>
            <person name="Chen Z."/>
            <person name="Freedman E."/>
            <person name="Gellesch M."/>
            <person name="Goldberg J."/>
            <person name="Griggs A."/>
            <person name="Gujja S."/>
            <person name="Heilman E."/>
            <person name="Heiman D."/>
            <person name="Howarth C."/>
            <person name="Mehta T."/>
            <person name="Neiman D."/>
            <person name="Pearson M."/>
            <person name="Roberts A."/>
            <person name="Saif S."/>
            <person name="Shea T."/>
            <person name="Shenoy N."/>
            <person name="Sisk P."/>
            <person name="Stolte C."/>
            <person name="Sykes S."/>
            <person name="White J."/>
            <person name="Yandava C."/>
            <person name="Burger G."/>
            <person name="Gray M.W."/>
            <person name="Holland P.W.H."/>
            <person name="King N."/>
            <person name="Lang F.B.F."/>
            <person name="Roger A.J."/>
            <person name="Ruiz-Trillo I."/>
            <person name="Haas B."/>
            <person name="Nusbaum C."/>
            <person name="Birren B."/>
        </authorList>
    </citation>
    <scope>NUCLEOTIDE SEQUENCE [LARGE SCALE GENOMIC DNA]</scope>
    <source>
        <strain evidence="1 2">JP610</strain>
    </source>
</reference>
<dbReference type="RefSeq" id="XP_014143185.1">
    <property type="nucleotide sequence ID" value="XM_014287710.1"/>
</dbReference>